<organism evidence="2 3">
    <name type="scientific">Mesorhizobium denitrificans</name>
    <dbReference type="NCBI Taxonomy" id="2294114"/>
    <lineage>
        <taxon>Bacteria</taxon>
        <taxon>Pseudomonadati</taxon>
        <taxon>Pseudomonadota</taxon>
        <taxon>Alphaproteobacteria</taxon>
        <taxon>Hyphomicrobiales</taxon>
        <taxon>Phyllobacteriaceae</taxon>
        <taxon>Mesorhizobium</taxon>
    </lineage>
</organism>
<dbReference type="RefSeq" id="WP_116623167.1">
    <property type="nucleotide sequence ID" value="NZ_QURN01000005.1"/>
</dbReference>
<feature type="transmembrane region" description="Helical" evidence="1">
    <location>
        <begin position="12"/>
        <end position="34"/>
    </location>
</feature>
<keyword evidence="1" id="KW-0472">Membrane</keyword>
<feature type="transmembrane region" description="Helical" evidence="1">
    <location>
        <begin position="55"/>
        <end position="75"/>
    </location>
</feature>
<gene>
    <name evidence="2" type="ORF">DY251_06960</name>
</gene>
<evidence type="ECO:0000313" key="2">
    <source>
        <dbReference type="EMBL" id="RFC68026.1"/>
    </source>
</evidence>
<protein>
    <submittedName>
        <fullName evidence="2">Uncharacterized protein</fullName>
    </submittedName>
</protein>
<keyword evidence="1" id="KW-1133">Transmembrane helix</keyword>
<name>A0A371XFL7_9HYPH</name>
<reference evidence="3" key="1">
    <citation type="submission" date="2018-08" db="EMBL/GenBank/DDBJ databases">
        <authorList>
            <person name="Im W.T."/>
        </authorList>
    </citation>
    <scope>NUCLEOTIDE SEQUENCE [LARGE SCALE GENOMIC DNA]</scope>
    <source>
        <strain evidence="3">LA-28</strain>
    </source>
</reference>
<proteinExistence type="predicted"/>
<dbReference type="AlphaFoldDB" id="A0A371XFL7"/>
<accession>A0A371XFL7</accession>
<comment type="caution">
    <text evidence="2">The sequence shown here is derived from an EMBL/GenBank/DDBJ whole genome shotgun (WGS) entry which is preliminary data.</text>
</comment>
<sequence>MSEGFLGQGYLLIALLVILGGSLLIVSVVFNLRVADSVRHDARHREKLLEYYRNIVSQLGVILIGIGVSLFIFFFQQSFQESKRRETETQAAAAKLSVRVSRAAAIMEGLNEFDVLLDEGGPYIGPENGGANAAVTKSGPELLKQAQALFLIERDVDQRAFEVLAASKDFETTFIARELNAQLWFNMVKDEADLGYAVAQLGQDYADLHREVDGLNGGEPTPEQEAAVKREVLDVFYDADLLRQRSRKLLGRACWLLSKGNAFVSSKPEAAIETDAPNQKAWLEQAMPVLSKVKVGQRSCYDLLAAPT</sequence>
<evidence type="ECO:0000313" key="3">
    <source>
        <dbReference type="Proteomes" id="UP000262379"/>
    </source>
</evidence>
<evidence type="ECO:0000256" key="1">
    <source>
        <dbReference type="SAM" id="Phobius"/>
    </source>
</evidence>
<dbReference type="Proteomes" id="UP000262379">
    <property type="component" value="Unassembled WGS sequence"/>
</dbReference>
<dbReference type="EMBL" id="QURN01000005">
    <property type="protein sequence ID" value="RFC68026.1"/>
    <property type="molecule type" value="Genomic_DNA"/>
</dbReference>
<keyword evidence="1" id="KW-0812">Transmembrane</keyword>
<keyword evidence="3" id="KW-1185">Reference proteome</keyword>